<organism evidence="2 3">
    <name type="scientific">Paenibacillus rhizoplanae</name>
    <dbReference type="NCBI Taxonomy" id="1917181"/>
    <lineage>
        <taxon>Bacteria</taxon>
        <taxon>Bacillati</taxon>
        <taxon>Bacillota</taxon>
        <taxon>Bacilli</taxon>
        <taxon>Bacillales</taxon>
        <taxon>Paenibacillaceae</taxon>
        <taxon>Paenibacillus</taxon>
    </lineage>
</organism>
<proteinExistence type="predicted"/>
<dbReference type="EMBL" id="JBHUKY010000089">
    <property type="protein sequence ID" value="MFD2414186.1"/>
    <property type="molecule type" value="Genomic_DNA"/>
</dbReference>
<protein>
    <recommendedName>
        <fullName evidence="4">Copper amine oxidase-like N-terminal domain-containing protein</fullName>
    </recommendedName>
</protein>
<evidence type="ECO:0000313" key="3">
    <source>
        <dbReference type="Proteomes" id="UP001597448"/>
    </source>
</evidence>
<gene>
    <name evidence="2" type="ORF">ACFSX3_30470</name>
</gene>
<dbReference type="Proteomes" id="UP001597448">
    <property type="component" value="Unassembled WGS sequence"/>
</dbReference>
<comment type="caution">
    <text evidence="2">The sequence shown here is derived from an EMBL/GenBank/DDBJ whole genome shotgun (WGS) entry which is preliminary data.</text>
</comment>
<feature type="signal peptide" evidence="1">
    <location>
        <begin position="1"/>
        <end position="22"/>
    </location>
</feature>
<dbReference type="RefSeq" id="WP_379256912.1">
    <property type="nucleotide sequence ID" value="NZ_JBHSVQ010000001.1"/>
</dbReference>
<name>A0ABW5FN65_9BACL</name>
<reference evidence="3" key="1">
    <citation type="journal article" date="2019" name="Int. J. Syst. Evol. Microbiol.">
        <title>The Global Catalogue of Microorganisms (GCM) 10K type strain sequencing project: providing services to taxonomists for standard genome sequencing and annotation.</title>
        <authorList>
            <consortium name="The Broad Institute Genomics Platform"/>
            <consortium name="The Broad Institute Genome Sequencing Center for Infectious Disease"/>
            <person name="Wu L."/>
            <person name="Ma J."/>
        </authorList>
    </citation>
    <scope>NUCLEOTIDE SEQUENCE [LARGE SCALE GENOMIC DNA]</scope>
    <source>
        <strain evidence="3">CCM 8725</strain>
    </source>
</reference>
<feature type="chain" id="PRO_5045261762" description="Copper amine oxidase-like N-terminal domain-containing protein" evidence="1">
    <location>
        <begin position="23"/>
        <end position="179"/>
    </location>
</feature>
<evidence type="ECO:0000313" key="2">
    <source>
        <dbReference type="EMBL" id="MFD2414186.1"/>
    </source>
</evidence>
<sequence>MKKKIIGIVAAALLLGSSIGYAANSSLIGAKVTGLFSVEQDGKKIADAVIINGSAYVPVRAMSEATGTGLAVEGKRITMESKAAATVETGTAVAELVTTPANTQRMLTEEEKAMFRSKIVTGEQAITKYREVIEQTKAEIATPKDTSNVLELQKFVVDLESRIAATETIIADIKAQLGE</sequence>
<keyword evidence="1" id="KW-0732">Signal</keyword>
<evidence type="ECO:0008006" key="4">
    <source>
        <dbReference type="Google" id="ProtNLM"/>
    </source>
</evidence>
<keyword evidence="3" id="KW-1185">Reference proteome</keyword>
<evidence type="ECO:0000256" key="1">
    <source>
        <dbReference type="SAM" id="SignalP"/>
    </source>
</evidence>
<accession>A0ABW5FN65</accession>